<dbReference type="Gene3D" id="3.30.460.40">
    <property type="match status" value="1"/>
</dbReference>
<dbReference type="OrthoDB" id="1117814at2"/>
<reference evidence="1 2" key="1">
    <citation type="submission" date="2018-06" db="EMBL/GenBank/DDBJ databases">
        <title>Genomic Encyclopedia of Type Strains, Phase III (KMG-III): the genomes of soil and plant-associated and newly described type strains.</title>
        <authorList>
            <person name="Whitman W."/>
        </authorList>
    </citation>
    <scope>NUCLEOTIDE SEQUENCE [LARGE SCALE GENOMIC DNA]</scope>
    <source>
        <strain evidence="1 2">CECT 7945</strain>
    </source>
</reference>
<organism evidence="1 2">
    <name type="scientific">Winogradskyella epiphytica</name>
    <dbReference type="NCBI Taxonomy" id="262005"/>
    <lineage>
        <taxon>Bacteria</taxon>
        <taxon>Pseudomonadati</taxon>
        <taxon>Bacteroidota</taxon>
        <taxon>Flavobacteriia</taxon>
        <taxon>Flavobacteriales</taxon>
        <taxon>Flavobacteriaceae</taxon>
        <taxon>Winogradskyella</taxon>
    </lineage>
</organism>
<evidence type="ECO:0000313" key="1">
    <source>
        <dbReference type="EMBL" id="PYE82723.1"/>
    </source>
</evidence>
<dbReference type="Pfam" id="PF14907">
    <property type="entry name" value="NTP_transf_5"/>
    <property type="match status" value="1"/>
</dbReference>
<gene>
    <name evidence="1" type="ORF">DFQ11_101148</name>
</gene>
<name>A0A2V4YFN6_9FLAO</name>
<evidence type="ECO:0000313" key="2">
    <source>
        <dbReference type="Proteomes" id="UP000248054"/>
    </source>
</evidence>
<comment type="caution">
    <text evidence="1">The sequence shown here is derived from an EMBL/GenBank/DDBJ whole genome shotgun (WGS) entry which is preliminary data.</text>
</comment>
<accession>A0A2V4YFN6</accession>
<dbReference type="GO" id="GO:0016740">
    <property type="term" value="F:transferase activity"/>
    <property type="evidence" value="ECO:0007669"/>
    <property type="project" value="UniProtKB-KW"/>
</dbReference>
<proteinExistence type="predicted"/>
<dbReference type="InterPro" id="IPR039498">
    <property type="entry name" value="NTP_transf_5"/>
</dbReference>
<protein>
    <submittedName>
        <fullName evidence="1">Putative nucleotidyltransferase-like protein</fullName>
    </submittedName>
</protein>
<dbReference type="RefSeq" id="WP_110473729.1">
    <property type="nucleotide sequence ID" value="NZ_BMWQ01000001.1"/>
</dbReference>
<sequence length="354" mass="42121">MENYAITYRYIADILSFETAHDELKATLSDPAFDWDAIVIHGSRHLVLPALYCRLKSKKLLHLLPPDLIVYLEEITALNRTRNTTIINEIHQLVDLFDKHEIDYIFLKGAALLVFGCFEDIAERMVGDIDLLIPKEQISIAHHLLCNNGYYPNEQTLEDEYFDTRHLPRLKSNQFIAAVELHSKLFDLYNFEPLLPKSIFKEKIIVQNINIPSHQHLLMHNILSFQINDDGTWYNSISFRAAYDTIILQRNYLDSTYWYKDKYFKSYFSNTSIFFKDITKKTQIEPNIFSKFYIFTLKHPRFNKFWFRILKILNYIPTIISRTLLFMSNKSYRMASFQRRKQLYNRIKSILKNL</sequence>
<dbReference type="AlphaFoldDB" id="A0A2V4YFN6"/>
<dbReference type="Proteomes" id="UP000248054">
    <property type="component" value="Unassembled WGS sequence"/>
</dbReference>
<dbReference type="EMBL" id="QJTD01000001">
    <property type="protein sequence ID" value="PYE82723.1"/>
    <property type="molecule type" value="Genomic_DNA"/>
</dbReference>
<keyword evidence="2" id="KW-1185">Reference proteome</keyword>
<keyword evidence="1" id="KW-0808">Transferase</keyword>